<evidence type="ECO:0000313" key="11">
    <source>
        <dbReference type="Proteomes" id="UP000011116"/>
    </source>
</evidence>
<dbReference type="OMA" id="AHIDYAN"/>
<dbReference type="Gramene" id="HORVU.MOREX.r3.2HG0115710.1">
    <property type="protein sequence ID" value="HORVU.MOREX.r3.2HG0115710.1.CDS1"/>
    <property type="gene ID" value="HORVU.MOREX.r3.2HG0115710"/>
</dbReference>
<dbReference type="Gene3D" id="3.30.43.10">
    <property type="entry name" value="Uridine Diphospho-n-acetylenolpyruvylglucosamine Reductase, domain 2"/>
    <property type="match status" value="1"/>
</dbReference>
<dbReference type="InterPro" id="IPR012951">
    <property type="entry name" value="BBE"/>
</dbReference>
<dbReference type="GO" id="GO:0016491">
    <property type="term" value="F:oxidoreductase activity"/>
    <property type="evidence" value="ECO:0007669"/>
    <property type="project" value="InterPro"/>
</dbReference>
<dbReference type="InterPro" id="IPR006094">
    <property type="entry name" value="Oxid_FAD_bind_N"/>
</dbReference>
<evidence type="ECO:0000256" key="8">
    <source>
        <dbReference type="SAM" id="SignalP"/>
    </source>
</evidence>
<dbReference type="AlphaFoldDB" id="A0A8I6WP25"/>
<organism evidence="10 11">
    <name type="scientific">Hordeum vulgare subsp. vulgare</name>
    <name type="common">Domesticated barley</name>
    <dbReference type="NCBI Taxonomy" id="112509"/>
    <lineage>
        <taxon>Eukaryota</taxon>
        <taxon>Viridiplantae</taxon>
        <taxon>Streptophyta</taxon>
        <taxon>Embryophyta</taxon>
        <taxon>Tracheophyta</taxon>
        <taxon>Spermatophyta</taxon>
        <taxon>Magnoliopsida</taxon>
        <taxon>Liliopsida</taxon>
        <taxon>Poales</taxon>
        <taxon>Poaceae</taxon>
        <taxon>BOP clade</taxon>
        <taxon>Pooideae</taxon>
        <taxon>Triticodae</taxon>
        <taxon>Triticeae</taxon>
        <taxon>Hordeinae</taxon>
        <taxon>Hordeum</taxon>
    </lineage>
</organism>
<dbReference type="InterPro" id="IPR036318">
    <property type="entry name" value="FAD-bd_PCMH-like_sf"/>
</dbReference>
<keyword evidence="7" id="KW-0812">Transmembrane</keyword>
<dbReference type="SMR" id="A0A8I6WP25"/>
<evidence type="ECO:0000313" key="10">
    <source>
        <dbReference type="EnsemblPlants" id="HORVU.MOREX.r3.2HG0115710.1.CDS1"/>
    </source>
</evidence>
<keyword evidence="11" id="KW-1185">Reference proteome</keyword>
<dbReference type="EnsemblPlants" id="HORVU.MOREX.r3.2HG0115710.1">
    <property type="protein sequence ID" value="HORVU.MOREX.r3.2HG0115710.1.CDS1"/>
    <property type="gene ID" value="HORVU.MOREX.r3.2HG0115710"/>
</dbReference>
<reference evidence="11" key="1">
    <citation type="journal article" date="2012" name="Nature">
        <title>A physical, genetic and functional sequence assembly of the barley genome.</title>
        <authorList>
            <consortium name="The International Barley Genome Sequencing Consortium"/>
            <person name="Mayer K.F."/>
            <person name="Waugh R."/>
            <person name="Brown J.W."/>
            <person name="Schulman A."/>
            <person name="Langridge P."/>
            <person name="Platzer M."/>
            <person name="Fincher G.B."/>
            <person name="Muehlbauer G.J."/>
            <person name="Sato K."/>
            <person name="Close T.J."/>
            <person name="Wise R.P."/>
            <person name="Stein N."/>
        </authorList>
    </citation>
    <scope>NUCLEOTIDE SEQUENCE [LARGE SCALE GENOMIC DNA]</scope>
    <source>
        <strain evidence="11">cv. Morex</strain>
    </source>
</reference>
<dbReference type="Gene3D" id="3.30.465.10">
    <property type="match status" value="1"/>
</dbReference>
<dbReference type="Pfam" id="PF01565">
    <property type="entry name" value="FAD_binding_4"/>
    <property type="match status" value="1"/>
</dbReference>
<evidence type="ECO:0000256" key="5">
    <source>
        <dbReference type="ARBA" id="ARBA00022827"/>
    </source>
</evidence>
<dbReference type="SUPFAM" id="SSF56176">
    <property type="entry name" value="FAD-binding/transporter-associated domain-like"/>
    <property type="match status" value="1"/>
</dbReference>
<evidence type="ECO:0000256" key="2">
    <source>
        <dbReference type="ARBA" id="ARBA00005466"/>
    </source>
</evidence>
<accession>A0A8I6WP25</accession>
<keyword evidence="5" id="KW-0274">FAD</keyword>
<name>A0A8I6WP25_HORVV</name>
<keyword evidence="4 8" id="KW-0732">Signal</keyword>
<dbReference type="Gramene" id="HORVU.MOREX.r2.2HG0095070.1">
    <property type="protein sequence ID" value="HORVU.MOREX.r2.2HG0095070.1.CDS.1"/>
    <property type="gene ID" value="HORVU.MOREX.r2.2HG0095070"/>
</dbReference>
<evidence type="ECO:0000256" key="7">
    <source>
        <dbReference type="SAM" id="Phobius"/>
    </source>
</evidence>
<dbReference type="InterPro" id="IPR016169">
    <property type="entry name" value="FAD-bd_PCMH_sub2"/>
</dbReference>
<dbReference type="PANTHER" id="PTHR32448">
    <property type="entry name" value="OS08G0158400 PROTEIN"/>
    <property type="match status" value="1"/>
</dbReference>
<evidence type="ECO:0000256" key="4">
    <source>
        <dbReference type="ARBA" id="ARBA00022729"/>
    </source>
</evidence>
<evidence type="ECO:0000256" key="1">
    <source>
        <dbReference type="ARBA" id="ARBA00001974"/>
    </source>
</evidence>
<evidence type="ECO:0000256" key="6">
    <source>
        <dbReference type="ARBA" id="ARBA00023180"/>
    </source>
</evidence>
<keyword evidence="3" id="KW-0285">Flavoprotein</keyword>
<feature type="domain" description="FAD-binding PCMH-type" evidence="9">
    <location>
        <begin position="72"/>
        <end position="257"/>
    </location>
</feature>
<feature type="transmembrane region" description="Helical" evidence="7">
    <location>
        <begin position="553"/>
        <end position="569"/>
    </location>
</feature>
<sequence length="576" mass="63161">MPRSSMAPSRIMALLAMLLVSRLFFCSQASSHGFLECVTTSVPGQLLFTRSSPSFASVLASSVRNRRFLTQSTVRPLCVVTATSASHVQAAVVCGRRHGVRLRVRSGGHDYEGLSFRSACPETFAVIDLAGLRAVRVSLGSPLEGAGAPATAWVDSGATLGELYYGIGKASDRLAFPAGLCPTVGVGGHLSGGGFGMLLRKHGLAADHVVDATMVDAEGRILDGDAMGRDVFWAIRGGGGGGSFGIVLSWRVMLVAVPPKVTAFTVHKSVEQGAVDMLTKWQEVAPALPDDLFVRVLVQRQVAKFQALYLGTCDALLPVMRRRFPEFGMNRTHCKEMTWLQSVPYIYLGIGATVEDILNRTDPVDATSSKATSDYVRHAIARDVWEEIFATWFARPDAGLMILDPYGGNMARVPEAATPFPHRAGVLYNIQYMNFWTAAGDGAAQTAWIRGVYAFMEPHVSKNPREAYVNYRDLDLGANVVVGNVTSYEAGKVWGEKYYKDNFRRLAMAKRQIDPDDYFRNEQSIPPLDAHEQRLIMRDVAPRGYANPVSMNHFYYILGCVCIFLMYIQRNYGLKS</sequence>
<dbReference type="Pfam" id="PF08031">
    <property type="entry name" value="BBE"/>
    <property type="match status" value="1"/>
</dbReference>
<evidence type="ECO:0000259" key="9">
    <source>
        <dbReference type="PROSITE" id="PS51387"/>
    </source>
</evidence>
<protein>
    <recommendedName>
        <fullName evidence="9">FAD-binding PCMH-type domain-containing protein</fullName>
    </recommendedName>
</protein>
<feature type="chain" id="PRO_5035199661" description="FAD-binding PCMH-type domain-containing protein" evidence="8">
    <location>
        <begin position="30"/>
        <end position="576"/>
    </location>
</feature>
<proteinExistence type="inferred from homology"/>
<reference evidence="10" key="3">
    <citation type="submission" date="2022-01" db="UniProtKB">
        <authorList>
            <consortium name="EnsemblPlants"/>
        </authorList>
    </citation>
    <scope>IDENTIFICATION</scope>
    <source>
        <strain evidence="10">subsp. vulgare</strain>
    </source>
</reference>
<dbReference type="Gene3D" id="3.40.462.20">
    <property type="match status" value="1"/>
</dbReference>
<keyword evidence="7" id="KW-1133">Transmembrane helix</keyword>
<dbReference type="InterPro" id="IPR016166">
    <property type="entry name" value="FAD-bd_PCMH"/>
</dbReference>
<dbReference type="PROSITE" id="PS51387">
    <property type="entry name" value="FAD_PCMH"/>
    <property type="match status" value="1"/>
</dbReference>
<dbReference type="GO" id="GO:0071949">
    <property type="term" value="F:FAD binding"/>
    <property type="evidence" value="ECO:0007669"/>
    <property type="project" value="InterPro"/>
</dbReference>
<comment type="cofactor">
    <cofactor evidence="1">
        <name>FAD</name>
        <dbReference type="ChEBI" id="CHEBI:57692"/>
    </cofactor>
</comment>
<dbReference type="Proteomes" id="UP000011116">
    <property type="component" value="Chromosome 2H"/>
</dbReference>
<dbReference type="InterPro" id="IPR016167">
    <property type="entry name" value="FAD-bd_PCMH_sub1"/>
</dbReference>
<keyword evidence="6" id="KW-0325">Glycoprotein</keyword>
<evidence type="ECO:0000256" key="3">
    <source>
        <dbReference type="ARBA" id="ARBA00022630"/>
    </source>
</evidence>
<reference evidence="10" key="2">
    <citation type="submission" date="2020-10" db="EMBL/GenBank/DDBJ databases">
        <authorList>
            <person name="Scholz U."/>
            <person name="Mascher M."/>
            <person name="Fiebig A."/>
        </authorList>
    </citation>
    <scope>NUCLEOTIDE SEQUENCE [LARGE SCALE GENOMIC DNA]</scope>
    <source>
        <strain evidence="10">cv. Morex</strain>
    </source>
</reference>
<keyword evidence="7" id="KW-0472">Membrane</keyword>
<feature type="signal peptide" evidence="8">
    <location>
        <begin position="1"/>
        <end position="29"/>
    </location>
</feature>
<comment type="similarity">
    <text evidence="2">Belongs to the oxygen-dependent FAD-linked oxidoreductase family.</text>
</comment>